<proteinExistence type="predicted"/>
<accession>A0A2V4V8F9</accession>
<name>A0A2V4V8F9_PAEBA</name>
<dbReference type="AlphaFoldDB" id="A0A2V4V8F9"/>
<evidence type="ECO:0000313" key="1">
    <source>
        <dbReference type="EMBL" id="PYE48865.1"/>
    </source>
</evidence>
<comment type="caution">
    <text evidence="1">The sequence shown here is derived from an EMBL/GenBank/DDBJ whole genome shotgun (WGS) entry which is preliminary data.</text>
</comment>
<sequence length="62" mass="7128">MMNLRAYGYMSGVGKSSLLNALMEQESRFVQHRTSYLIDKGATDKTNAMWNKQKKKNGGWKK</sequence>
<protein>
    <recommendedName>
        <fullName evidence="3">50S ribosome-binding GTPase</fullName>
    </recommendedName>
</protein>
<reference evidence="1 2" key="1">
    <citation type="submission" date="2018-06" db="EMBL/GenBank/DDBJ databases">
        <title>Genomic Encyclopedia of Type Strains, Phase III (KMG-III): the genomes of soil and plant-associated and newly described type strains.</title>
        <authorList>
            <person name="Whitman W."/>
        </authorList>
    </citation>
    <scope>NUCLEOTIDE SEQUENCE [LARGE SCALE GENOMIC DNA]</scope>
    <source>
        <strain evidence="1 2">CECT 7022</strain>
    </source>
</reference>
<evidence type="ECO:0000313" key="2">
    <source>
        <dbReference type="Proteomes" id="UP000247790"/>
    </source>
</evidence>
<dbReference type="Proteomes" id="UP000247790">
    <property type="component" value="Unassembled WGS sequence"/>
</dbReference>
<evidence type="ECO:0008006" key="3">
    <source>
        <dbReference type="Google" id="ProtNLM"/>
    </source>
</evidence>
<organism evidence="1 2">
    <name type="scientific">Paenibacillus barcinonensis</name>
    <dbReference type="NCBI Taxonomy" id="198119"/>
    <lineage>
        <taxon>Bacteria</taxon>
        <taxon>Bacillati</taxon>
        <taxon>Bacillota</taxon>
        <taxon>Bacilli</taxon>
        <taxon>Bacillales</taxon>
        <taxon>Paenibacillaceae</taxon>
        <taxon>Paenibacillus</taxon>
    </lineage>
</organism>
<gene>
    <name evidence="1" type="ORF">DFQ00_107158</name>
</gene>
<dbReference type="EMBL" id="QJSW01000007">
    <property type="protein sequence ID" value="PYE48865.1"/>
    <property type="molecule type" value="Genomic_DNA"/>
</dbReference>